<dbReference type="InterPro" id="IPR001857">
    <property type="entry name" value="Ribosomal_bL19"/>
</dbReference>
<evidence type="ECO:0000256" key="3">
    <source>
        <dbReference type="ARBA" id="ARBA00023274"/>
    </source>
</evidence>
<sequence>MILLQRCVQSPIMRRLSSTAQAKNYTPPASVIVPSPQYPTPVAKKHNLVQILSEEQMRRRDTDGRMHLFSRKNPHCVVPGSVLLVENSTSLSKNTTTTFMGIVIAISRKGIDTSFTLRNIVMKVGVEQRFFLYSPMLKTIKVLQRSSENKFRRAKLYYLRDQPGKVFQPLQGLWKQEQAEVAGGNARK</sequence>
<evidence type="ECO:0000256" key="1">
    <source>
        <dbReference type="ARBA" id="ARBA00005781"/>
    </source>
</evidence>
<dbReference type="Proteomes" id="UP000268093">
    <property type="component" value="Unassembled WGS sequence"/>
</dbReference>
<dbReference type="InterPro" id="IPR038657">
    <property type="entry name" value="Ribosomal_bL19_sf"/>
</dbReference>
<keyword evidence="2" id="KW-0689">Ribosomal protein</keyword>
<dbReference type="Gene3D" id="2.30.30.790">
    <property type="match status" value="1"/>
</dbReference>
<keyword evidence="5" id="KW-1185">Reference proteome</keyword>
<dbReference type="InterPro" id="IPR008991">
    <property type="entry name" value="Translation_prot_SH3-like_sf"/>
</dbReference>
<comment type="similarity">
    <text evidence="1">Belongs to the bacterial ribosomal protein bL19 family.</text>
</comment>
<reference evidence="4 5" key="1">
    <citation type="journal article" date="2018" name="New Phytol.">
        <title>Phylogenomics of Endogonaceae and evolution of mycorrhizas within Mucoromycota.</title>
        <authorList>
            <person name="Chang Y."/>
            <person name="Desiro A."/>
            <person name="Na H."/>
            <person name="Sandor L."/>
            <person name="Lipzen A."/>
            <person name="Clum A."/>
            <person name="Barry K."/>
            <person name="Grigoriev I.V."/>
            <person name="Martin F.M."/>
            <person name="Stajich J.E."/>
            <person name="Smith M.E."/>
            <person name="Bonito G."/>
            <person name="Spatafora J.W."/>
        </authorList>
    </citation>
    <scope>NUCLEOTIDE SEQUENCE [LARGE SCALE GENOMIC DNA]</scope>
    <source>
        <strain evidence="4 5">GMNB39</strain>
    </source>
</reference>
<dbReference type="GO" id="GO:0006412">
    <property type="term" value="P:translation"/>
    <property type="evidence" value="ECO:0007669"/>
    <property type="project" value="InterPro"/>
</dbReference>
<proteinExistence type="inferred from homology"/>
<dbReference type="PANTHER" id="PTHR15680">
    <property type="entry name" value="RIBOSOMAL PROTEIN L19"/>
    <property type="match status" value="1"/>
</dbReference>
<dbReference type="PANTHER" id="PTHR15680:SF9">
    <property type="entry name" value="LARGE RIBOSOMAL SUBUNIT PROTEIN BL19M"/>
    <property type="match status" value="1"/>
</dbReference>
<comment type="caution">
    <text evidence="4">The sequence shown here is derived from an EMBL/GenBank/DDBJ whole genome shotgun (WGS) entry which is preliminary data.</text>
</comment>
<dbReference type="PRINTS" id="PR00061">
    <property type="entry name" value="RIBOSOMALL19"/>
</dbReference>
<protein>
    <submittedName>
        <fullName evidence="4">Translation protein SH3-like domain-containing protein</fullName>
    </submittedName>
</protein>
<dbReference type="GO" id="GO:0005762">
    <property type="term" value="C:mitochondrial large ribosomal subunit"/>
    <property type="evidence" value="ECO:0007669"/>
    <property type="project" value="TreeGrafter"/>
</dbReference>
<dbReference type="Pfam" id="PF01245">
    <property type="entry name" value="Ribosomal_L19"/>
    <property type="match status" value="1"/>
</dbReference>
<dbReference type="SUPFAM" id="SSF50104">
    <property type="entry name" value="Translation proteins SH3-like domain"/>
    <property type="match status" value="1"/>
</dbReference>
<dbReference type="OrthoDB" id="445326at2759"/>
<accession>A0A433D6A5</accession>
<evidence type="ECO:0000313" key="4">
    <source>
        <dbReference type="EMBL" id="RUP46388.1"/>
    </source>
</evidence>
<organism evidence="4 5">
    <name type="scientific">Jimgerdemannia flammicorona</name>
    <dbReference type="NCBI Taxonomy" id="994334"/>
    <lineage>
        <taxon>Eukaryota</taxon>
        <taxon>Fungi</taxon>
        <taxon>Fungi incertae sedis</taxon>
        <taxon>Mucoromycota</taxon>
        <taxon>Mucoromycotina</taxon>
        <taxon>Endogonomycetes</taxon>
        <taxon>Endogonales</taxon>
        <taxon>Endogonaceae</taxon>
        <taxon>Jimgerdemannia</taxon>
    </lineage>
</organism>
<keyword evidence="3" id="KW-0687">Ribonucleoprotein</keyword>
<dbReference type="GO" id="GO:0003735">
    <property type="term" value="F:structural constituent of ribosome"/>
    <property type="evidence" value="ECO:0007669"/>
    <property type="project" value="InterPro"/>
</dbReference>
<dbReference type="EMBL" id="RBNI01005941">
    <property type="protein sequence ID" value="RUP46388.1"/>
    <property type="molecule type" value="Genomic_DNA"/>
</dbReference>
<evidence type="ECO:0000256" key="2">
    <source>
        <dbReference type="ARBA" id="ARBA00022980"/>
    </source>
</evidence>
<gene>
    <name evidence="4" type="ORF">BC936DRAFT_147019</name>
</gene>
<evidence type="ECO:0000313" key="5">
    <source>
        <dbReference type="Proteomes" id="UP000268093"/>
    </source>
</evidence>
<name>A0A433D6A5_9FUNG</name>
<dbReference type="AlphaFoldDB" id="A0A433D6A5"/>